<accession>A0A2K2C5U6</accession>
<dbReference type="AlphaFoldDB" id="A0A2K2C5U6"/>
<dbReference type="EMBL" id="CM009290">
    <property type="protein sequence ID" value="PNT57388.1"/>
    <property type="molecule type" value="Genomic_DNA"/>
</dbReference>
<feature type="compositionally biased region" description="Basic and acidic residues" evidence="1">
    <location>
        <begin position="70"/>
        <end position="87"/>
    </location>
</feature>
<organism evidence="2 3">
    <name type="scientific">Populus trichocarpa</name>
    <name type="common">Western balsam poplar</name>
    <name type="synonym">Populus balsamifera subsp. trichocarpa</name>
    <dbReference type="NCBI Taxonomy" id="3694"/>
    <lineage>
        <taxon>Eukaryota</taxon>
        <taxon>Viridiplantae</taxon>
        <taxon>Streptophyta</taxon>
        <taxon>Embryophyta</taxon>
        <taxon>Tracheophyta</taxon>
        <taxon>Spermatophyta</taxon>
        <taxon>Magnoliopsida</taxon>
        <taxon>eudicotyledons</taxon>
        <taxon>Gunneridae</taxon>
        <taxon>Pentapetalae</taxon>
        <taxon>rosids</taxon>
        <taxon>fabids</taxon>
        <taxon>Malpighiales</taxon>
        <taxon>Salicaceae</taxon>
        <taxon>Saliceae</taxon>
        <taxon>Populus</taxon>
    </lineage>
</organism>
<protein>
    <submittedName>
        <fullName evidence="2">Uncharacterized protein</fullName>
    </submittedName>
</protein>
<sequence length="123" mass="14598">MANLITMHSLRQFFGFMRKIFYFLESRILAALAQHGYLKDLPEILYRILKLEMERKAYSREGPLFQESSVKSENRGGETEMDKEKRRVLRKGKDMSWARIAALLHLEVERYQYLHISIADTDI</sequence>
<dbReference type="InParanoid" id="A0A2K2C5U6"/>
<feature type="region of interest" description="Disordered" evidence="1">
    <location>
        <begin position="68"/>
        <end position="87"/>
    </location>
</feature>
<name>A0A2K2C5U6_POPTR</name>
<gene>
    <name evidence="2" type="ORF">POPTR_001G297100</name>
</gene>
<proteinExistence type="predicted"/>
<evidence type="ECO:0000313" key="2">
    <source>
        <dbReference type="EMBL" id="PNT57388.1"/>
    </source>
</evidence>
<dbReference type="Proteomes" id="UP000006729">
    <property type="component" value="Chromosome 1"/>
</dbReference>
<keyword evidence="3" id="KW-1185">Reference proteome</keyword>
<reference evidence="2 3" key="1">
    <citation type="journal article" date="2006" name="Science">
        <title>The genome of black cottonwood, Populus trichocarpa (Torr. &amp; Gray).</title>
        <authorList>
            <person name="Tuskan G.A."/>
            <person name="Difazio S."/>
            <person name="Jansson S."/>
            <person name="Bohlmann J."/>
            <person name="Grigoriev I."/>
            <person name="Hellsten U."/>
            <person name="Putnam N."/>
            <person name="Ralph S."/>
            <person name="Rombauts S."/>
            <person name="Salamov A."/>
            <person name="Schein J."/>
            <person name="Sterck L."/>
            <person name="Aerts A."/>
            <person name="Bhalerao R.R."/>
            <person name="Bhalerao R.P."/>
            <person name="Blaudez D."/>
            <person name="Boerjan W."/>
            <person name="Brun A."/>
            <person name="Brunner A."/>
            <person name="Busov V."/>
            <person name="Campbell M."/>
            <person name="Carlson J."/>
            <person name="Chalot M."/>
            <person name="Chapman J."/>
            <person name="Chen G.L."/>
            <person name="Cooper D."/>
            <person name="Coutinho P.M."/>
            <person name="Couturier J."/>
            <person name="Covert S."/>
            <person name="Cronk Q."/>
            <person name="Cunningham R."/>
            <person name="Davis J."/>
            <person name="Degroeve S."/>
            <person name="Dejardin A."/>
            <person name="Depamphilis C."/>
            <person name="Detter J."/>
            <person name="Dirks B."/>
            <person name="Dubchak I."/>
            <person name="Duplessis S."/>
            <person name="Ehlting J."/>
            <person name="Ellis B."/>
            <person name="Gendler K."/>
            <person name="Goodstein D."/>
            <person name="Gribskov M."/>
            <person name="Grimwood J."/>
            <person name="Groover A."/>
            <person name="Gunter L."/>
            <person name="Hamberger B."/>
            <person name="Heinze B."/>
            <person name="Helariutta Y."/>
            <person name="Henrissat B."/>
            <person name="Holligan D."/>
            <person name="Holt R."/>
            <person name="Huang W."/>
            <person name="Islam-Faridi N."/>
            <person name="Jones S."/>
            <person name="Jones-Rhoades M."/>
            <person name="Jorgensen R."/>
            <person name="Joshi C."/>
            <person name="Kangasjarvi J."/>
            <person name="Karlsson J."/>
            <person name="Kelleher C."/>
            <person name="Kirkpatrick R."/>
            <person name="Kirst M."/>
            <person name="Kohler A."/>
            <person name="Kalluri U."/>
            <person name="Larimer F."/>
            <person name="Leebens-Mack J."/>
            <person name="Leple J.C."/>
            <person name="Locascio P."/>
            <person name="Lou Y."/>
            <person name="Lucas S."/>
            <person name="Martin F."/>
            <person name="Montanini B."/>
            <person name="Napoli C."/>
            <person name="Nelson D.R."/>
            <person name="Nelson C."/>
            <person name="Nieminen K."/>
            <person name="Nilsson O."/>
            <person name="Pereda V."/>
            <person name="Peter G."/>
            <person name="Philippe R."/>
            <person name="Pilate G."/>
            <person name="Poliakov A."/>
            <person name="Razumovskaya J."/>
            <person name="Richardson P."/>
            <person name="Rinaldi C."/>
            <person name="Ritland K."/>
            <person name="Rouze P."/>
            <person name="Ryaboy D."/>
            <person name="Schmutz J."/>
            <person name="Schrader J."/>
            <person name="Segerman B."/>
            <person name="Shin H."/>
            <person name="Siddiqui A."/>
            <person name="Sterky F."/>
            <person name="Terry A."/>
            <person name="Tsai C.J."/>
            <person name="Uberbacher E."/>
            <person name="Unneberg P."/>
            <person name="Vahala J."/>
            <person name="Wall K."/>
            <person name="Wessler S."/>
            <person name="Yang G."/>
            <person name="Yin T."/>
            <person name="Douglas C."/>
            <person name="Marra M."/>
            <person name="Sandberg G."/>
            <person name="Van de Peer Y."/>
            <person name="Rokhsar D."/>
        </authorList>
    </citation>
    <scope>NUCLEOTIDE SEQUENCE [LARGE SCALE GENOMIC DNA]</scope>
    <source>
        <strain evidence="3">cv. Nisqually</strain>
    </source>
</reference>
<evidence type="ECO:0000313" key="3">
    <source>
        <dbReference type="Proteomes" id="UP000006729"/>
    </source>
</evidence>
<evidence type="ECO:0000256" key="1">
    <source>
        <dbReference type="SAM" id="MobiDB-lite"/>
    </source>
</evidence>